<dbReference type="RefSeq" id="WP_017618365.1">
    <property type="nucleotide sequence ID" value="NZ_ANBG01000164.1"/>
</dbReference>
<reference evidence="4 5" key="1">
    <citation type="submission" date="2017-08" db="EMBL/GenBank/DDBJ databases">
        <title>The complete genome sequence of Nocardiopsis gilva YIM 90087.</title>
        <authorList>
            <person name="Yin M."/>
            <person name="Tang S."/>
        </authorList>
    </citation>
    <scope>NUCLEOTIDE SEQUENCE [LARGE SCALE GENOMIC DNA]</scope>
    <source>
        <strain evidence="4 5">YIM 90087</strain>
    </source>
</reference>
<feature type="compositionally biased region" description="Polar residues" evidence="1">
    <location>
        <begin position="216"/>
        <end position="228"/>
    </location>
</feature>
<dbReference type="InterPro" id="IPR036365">
    <property type="entry name" value="PGBD-like_sf"/>
</dbReference>
<evidence type="ECO:0000313" key="4">
    <source>
        <dbReference type="EMBL" id="ASU85908.1"/>
    </source>
</evidence>
<dbReference type="Pfam" id="PF01471">
    <property type="entry name" value="PG_binding_1"/>
    <property type="match status" value="1"/>
</dbReference>
<gene>
    <name evidence="4" type="ORF">CDO52_26685</name>
</gene>
<feature type="compositionally biased region" description="Polar residues" evidence="1">
    <location>
        <begin position="1"/>
        <end position="11"/>
    </location>
</feature>
<evidence type="ECO:0000259" key="3">
    <source>
        <dbReference type="Pfam" id="PF01471"/>
    </source>
</evidence>
<feature type="region of interest" description="Disordered" evidence="1">
    <location>
        <begin position="209"/>
        <end position="232"/>
    </location>
</feature>
<dbReference type="KEGG" id="ngv:CDO52_26685"/>
<dbReference type="Gene3D" id="2.40.420.20">
    <property type="match status" value="1"/>
</dbReference>
<dbReference type="PANTHER" id="PTHR30469">
    <property type="entry name" value="MULTIDRUG RESISTANCE PROTEIN MDTA"/>
    <property type="match status" value="1"/>
</dbReference>
<evidence type="ECO:0000256" key="2">
    <source>
        <dbReference type="SAM" id="Phobius"/>
    </source>
</evidence>
<dbReference type="AlphaFoldDB" id="A0A223SCN3"/>
<accession>A0A223SCN3</accession>
<dbReference type="PANTHER" id="PTHR30469:SF15">
    <property type="entry name" value="HLYD FAMILY OF SECRETION PROTEINS"/>
    <property type="match status" value="1"/>
</dbReference>
<dbReference type="Proteomes" id="UP000215005">
    <property type="component" value="Chromosome"/>
</dbReference>
<evidence type="ECO:0000256" key="1">
    <source>
        <dbReference type="SAM" id="MobiDB-lite"/>
    </source>
</evidence>
<feature type="region of interest" description="Disordered" evidence="1">
    <location>
        <begin position="54"/>
        <end position="83"/>
    </location>
</feature>
<keyword evidence="5" id="KW-1185">Reference proteome</keyword>
<organism evidence="4 5">
    <name type="scientific">Nocardiopsis gilva YIM 90087</name>
    <dbReference type="NCBI Taxonomy" id="1235441"/>
    <lineage>
        <taxon>Bacteria</taxon>
        <taxon>Bacillati</taxon>
        <taxon>Actinomycetota</taxon>
        <taxon>Actinomycetes</taxon>
        <taxon>Streptosporangiales</taxon>
        <taxon>Nocardiopsidaceae</taxon>
        <taxon>Nocardiopsis</taxon>
    </lineage>
</organism>
<proteinExistence type="predicted"/>
<dbReference type="InterPro" id="IPR036366">
    <property type="entry name" value="PGBDSf"/>
</dbReference>
<dbReference type="Gene3D" id="1.10.101.10">
    <property type="entry name" value="PGBD-like superfamily/PGBD"/>
    <property type="match status" value="1"/>
</dbReference>
<dbReference type="EMBL" id="CP022753">
    <property type="protein sequence ID" value="ASU85908.1"/>
    <property type="molecule type" value="Genomic_DNA"/>
</dbReference>
<feature type="region of interest" description="Disordered" evidence="1">
    <location>
        <begin position="1"/>
        <end position="21"/>
    </location>
</feature>
<name>A0A223SCN3_9ACTN</name>
<keyword evidence="2" id="KW-0812">Transmembrane</keyword>
<keyword evidence="2" id="KW-1133">Transmembrane helix</keyword>
<dbReference type="GO" id="GO:0015562">
    <property type="term" value="F:efflux transmembrane transporter activity"/>
    <property type="evidence" value="ECO:0007669"/>
    <property type="project" value="TreeGrafter"/>
</dbReference>
<protein>
    <submittedName>
        <fullName evidence="4">Peptidoglycan-binding protein</fullName>
    </submittedName>
</protein>
<evidence type="ECO:0000313" key="5">
    <source>
        <dbReference type="Proteomes" id="UP000215005"/>
    </source>
</evidence>
<feature type="transmembrane region" description="Helical" evidence="2">
    <location>
        <begin position="28"/>
        <end position="50"/>
    </location>
</feature>
<feature type="domain" description="Peptidoglycan binding-like" evidence="3">
    <location>
        <begin position="144"/>
        <end position="194"/>
    </location>
</feature>
<dbReference type="GO" id="GO:1990281">
    <property type="term" value="C:efflux pump complex"/>
    <property type="evidence" value="ECO:0007669"/>
    <property type="project" value="TreeGrafter"/>
</dbReference>
<sequence length="381" mass="39166">MSVETPATVTDQLADEESPRGRGRRLKITIVTLVLLLVAALAAMGAVLGWGGPDKDSDSGASAPGATAQVQRTTLEERKSVDGKLGYGGGGSVVSGAEGVVTWLPKGGKVIDPGGKLYEVDGKPVSLLRGDKPAFRTLAVGDKGEDVRQFEQALSELGYGGFTVDNEYTELTAYAVKRWQKQVGLPQSGEVDPANVWFASGSVRVSGKDVKVGERTSPSAPVMSTTSGDRGVDVPLKVEDRELVSKGDQVDVELPGGGKATGTVTSVGSVAKEEQSDDGNPDGGGGDTVIDVVIKLDDVPKGQFFDQAPVKVALVSDSVEDVLAVPVGALTALPGGGYGVSVVDKNGGVKDVEVETGMFADGQVEISGDGIKEGTEVVVPE</sequence>
<keyword evidence="2" id="KW-0472">Membrane</keyword>
<dbReference type="InterPro" id="IPR002477">
    <property type="entry name" value="Peptidoglycan-bd-like"/>
</dbReference>
<dbReference type="SUPFAM" id="SSF47090">
    <property type="entry name" value="PGBD-like"/>
    <property type="match status" value="1"/>
</dbReference>